<evidence type="ECO:0000313" key="2">
    <source>
        <dbReference type="EMBL" id="KMW68837.1"/>
    </source>
</evidence>
<organism evidence="2">
    <name type="scientific">Ajellomyces dermatitidis (strain ATCC 18188 / CBS 674.68)</name>
    <name type="common">Blastomyces dermatitidis</name>
    <dbReference type="NCBI Taxonomy" id="653446"/>
    <lineage>
        <taxon>Eukaryota</taxon>
        <taxon>Fungi</taxon>
        <taxon>Dikarya</taxon>
        <taxon>Ascomycota</taxon>
        <taxon>Pezizomycotina</taxon>
        <taxon>Eurotiomycetes</taxon>
        <taxon>Eurotiomycetidae</taxon>
        <taxon>Onygenales</taxon>
        <taxon>Ajellomycetaceae</taxon>
        <taxon>Blastomyces</taxon>
    </lineage>
</organism>
<feature type="region of interest" description="Disordered" evidence="1">
    <location>
        <begin position="1"/>
        <end position="40"/>
    </location>
</feature>
<reference evidence="2" key="1">
    <citation type="submission" date="2010-03" db="EMBL/GenBank/DDBJ databases">
        <title>Annotation of Blastomyces dermatitidis strain ATCC 18188.</title>
        <authorList>
            <consortium name="The Broad Institute Genome Sequencing Platform"/>
            <consortium name="Broad Institute Genome Sequencing Center for Infectious Disease."/>
            <person name="Cuomo C."/>
            <person name="Klein B."/>
            <person name="Sullivan T."/>
            <person name="Heitman J."/>
            <person name="Young S."/>
            <person name="Zeng Q."/>
            <person name="Gargeya S."/>
            <person name="Alvarado L."/>
            <person name="Berlin A.M."/>
            <person name="Chapman S.B."/>
            <person name="Chen Z."/>
            <person name="Freedman E."/>
            <person name="Gellesch M."/>
            <person name="Goldberg J."/>
            <person name="Griggs A."/>
            <person name="Gujja S."/>
            <person name="Heilman E."/>
            <person name="Heiman D."/>
            <person name="Howarth C."/>
            <person name="Mehta T."/>
            <person name="Neiman D."/>
            <person name="Pearson M."/>
            <person name="Roberts A."/>
            <person name="Saif S."/>
            <person name="Shea T."/>
            <person name="Shenoy N."/>
            <person name="Sisk P."/>
            <person name="Stolte C."/>
            <person name="Sykes S."/>
            <person name="White J."/>
            <person name="Yandava C."/>
            <person name="Haas B."/>
            <person name="Nusbaum C."/>
            <person name="Birren B."/>
        </authorList>
    </citation>
    <scope>NUCLEOTIDE SEQUENCE</scope>
    <source>
        <strain evidence="2">ATCC 18188</strain>
    </source>
</reference>
<dbReference type="EMBL" id="GG749516">
    <property type="protein sequence ID" value="KMW68837.1"/>
    <property type="molecule type" value="Genomic_DNA"/>
</dbReference>
<gene>
    <name evidence="2" type="ORF">BDDG_13064</name>
</gene>
<evidence type="ECO:0000256" key="1">
    <source>
        <dbReference type="SAM" id="MobiDB-lite"/>
    </source>
</evidence>
<proteinExistence type="predicted"/>
<protein>
    <submittedName>
        <fullName evidence="2">Uncharacterized protein</fullName>
    </submittedName>
</protein>
<sequence length="85" mass="8689">MAAGGAGDRPDTDKLTDRRDDTSLQGTATTTAAAKEAGEEGDVTMGAVLPQLIDTTASAFNLAFLAATEAAAAPQRHLPTRKTSE</sequence>
<feature type="compositionally biased region" description="Low complexity" evidence="1">
    <location>
        <begin position="26"/>
        <end position="35"/>
    </location>
</feature>
<name>A0A0J9ES10_AJEDA</name>
<dbReference type="Proteomes" id="UP000007802">
    <property type="component" value="Unassembled WGS sequence"/>
</dbReference>
<accession>A0A0J9ES10</accession>
<feature type="compositionally biased region" description="Basic and acidic residues" evidence="1">
    <location>
        <begin position="8"/>
        <end position="22"/>
    </location>
</feature>
<dbReference type="AlphaFoldDB" id="A0A0J9ES10"/>